<dbReference type="Gene3D" id="1.20.140.40">
    <property type="entry name" value="Invertase/pectin methylesterase inhibitor family protein"/>
    <property type="match status" value="1"/>
</dbReference>
<evidence type="ECO:0000313" key="2">
    <source>
        <dbReference type="EMBL" id="EYU24393.1"/>
    </source>
</evidence>
<accession>A0A022QAX8</accession>
<evidence type="ECO:0000313" key="3">
    <source>
        <dbReference type="Proteomes" id="UP000030748"/>
    </source>
</evidence>
<keyword evidence="1" id="KW-1133">Transmembrane helix</keyword>
<organism evidence="2 3">
    <name type="scientific">Erythranthe guttata</name>
    <name type="common">Yellow monkey flower</name>
    <name type="synonym">Mimulus guttatus</name>
    <dbReference type="NCBI Taxonomy" id="4155"/>
    <lineage>
        <taxon>Eukaryota</taxon>
        <taxon>Viridiplantae</taxon>
        <taxon>Streptophyta</taxon>
        <taxon>Embryophyta</taxon>
        <taxon>Tracheophyta</taxon>
        <taxon>Spermatophyta</taxon>
        <taxon>Magnoliopsida</taxon>
        <taxon>eudicotyledons</taxon>
        <taxon>Gunneridae</taxon>
        <taxon>Pentapetalae</taxon>
        <taxon>asterids</taxon>
        <taxon>lamiids</taxon>
        <taxon>Lamiales</taxon>
        <taxon>Phrymaceae</taxon>
        <taxon>Erythranthe</taxon>
    </lineage>
</organism>
<evidence type="ECO:0008006" key="4">
    <source>
        <dbReference type="Google" id="ProtNLM"/>
    </source>
</evidence>
<keyword evidence="1" id="KW-0812">Transmembrane</keyword>
<dbReference type="STRING" id="4155.A0A022QAX8"/>
<gene>
    <name evidence="2" type="ORF">MIMGU_mgv1a026825mg</name>
</gene>
<keyword evidence="1" id="KW-0472">Membrane</keyword>
<dbReference type="PhylomeDB" id="A0A022QAX8"/>
<dbReference type="SUPFAM" id="SSF101148">
    <property type="entry name" value="Plant invertase/pectin methylesterase inhibitor"/>
    <property type="match status" value="1"/>
</dbReference>
<feature type="transmembrane region" description="Helical" evidence="1">
    <location>
        <begin position="26"/>
        <end position="50"/>
    </location>
</feature>
<proteinExistence type="predicted"/>
<name>A0A022QAX8_ERYGU</name>
<evidence type="ECO:0000256" key="1">
    <source>
        <dbReference type="SAM" id="Phobius"/>
    </source>
</evidence>
<reference evidence="2 3" key="1">
    <citation type="journal article" date="2013" name="Proc. Natl. Acad. Sci. U.S.A.">
        <title>Fine-scale variation in meiotic recombination in Mimulus inferred from population shotgun sequencing.</title>
        <authorList>
            <person name="Hellsten U."/>
            <person name="Wright K.M."/>
            <person name="Jenkins J."/>
            <person name="Shu S."/>
            <person name="Yuan Y."/>
            <person name="Wessler S.R."/>
            <person name="Schmutz J."/>
            <person name="Willis J.H."/>
            <person name="Rokhsar D.S."/>
        </authorList>
    </citation>
    <scope>NUCLEOTIDE SEQUENCE [LARGE SCALE GENOMIC DNA]</scope>
    <source>
        <strain evidence="3">cv. DUN x IM62</strain>
    </source>
</reference>
<dbReference type="InterPro" id="IPR035513">
    <property type="entry name" value="Invertase/methylesterase_inhib"/>
</dbReference>
<keyword evidence="3" id="KW-1185">Reference proteome</keyword>
<dbReference type="AlphaFoldDB" id="A0A022QAX8"/>
<feature type="transmembrane region" description="Helical" evidence="1">
    <location>
        <begin position="233"/>
        <end position="254"/>
    </location>
</feature>
<sequence>MDSANPTFNSDQKSRRLQSVRTRNKIIIIIFFSLIMVLAVIIGGIIISLAQKINSQSPYPNVAILEFCTVSYSEFSCINSVSAAIKTRSNTDPNGVFFLSLKTSLKQLSGIISAASNETRPGPGFADCLTSLGRAAGRLGSVLDAVRVNPDLEARTSDQRREMSEWIGGAAEDLAVCVGGDLGGKVESTALDGAAALVGYSKEFLADSDVANENFRFALANGGGSRNQVVEDLIAVSFFVPQYFVLALLFCLLLRIY</sequence>
<dbReference type="Proteomes" id="UP000030748">
    <property type="component" value="Unassembled WGS sequence"/>
</dbReference>
<protein>
    <recommendedName>
        <fullName evidence="4">Pectinesterase inhibitor domain-containing protein</fullName>
    </recommendedName>
</protein>
<dbReference type="EMBL" id="KI632125">
    <property type="protein sequence ID" value="EYU24393.1"/>
    <property type="molecule type" value="Genomic_DNA"/>
</dbReference>